<keyword evidence="3" id="KW-1185">Reference proteome</keyword>
<accession>A0ABT7UA20</accession>
<reference evidence="3" key="1">
    <citation type="submission" date="2023-06" db="EMBL/GenBank/DDBJ databases">
        <title>Identification and characterization of horizontal gene transfer across gut microbiota members of farm animals based on homology search.</title>
        <authorList>
            <person name="Zeman M."/>
            <person name="Kubasova T."/>
            <person name="Jahodarova E."/>
            <person name="Nykrynova M."/>
            <person name="Rychlik I."/>
        </authorList>
    </citation>
    <scope>NUCLEOTIDE SEQUENCE [LARGE SCALE GENOMIC DNA]</scope>
    <source>
        <strain evidence="3">ET39</strain>
    </source>
</reference>
<dbReference type="EMBL" id="JAUDCG010000007">
    <property type="protein sequence ID" value="MDM8156485.1"/>
    <property type="molecule type" value="Genomic_DNA"/>
</dbReference>
<dbReference type="SUPFAM" id="SSF50346">
    <property type="entry name" value="PRC-barrel domain"/>
    <property type="match status" value="1"/>
</dbReference>
<proteinExistence type="predicted"/>
<dbReference type="RefSeq" id="WP_289606957.1">
    <property type="nucleotide sequence ID" value="NZ_JAUDCG010000007.1"/>
</dbReference>
<dbReference type="InterPro" id="IPR011033">
    <property type="entry name" value="PRC_barrel-like_sf"/>
</dbReference>
<dbReference type="InterPro" id="IPR027275">
    <property type="entry name" value="PRC-brl_dom"/>
</dbReference>
<reference evidence="2 3" key="3">
    <citation type="submission" date="2023-06" db="EMBL/GenBank/DDBJ databases">
        <authorList>
            <person name="Zeman M."/>
            <person name="Kubasova T."/>
            <person name="Jahodarova E."/>
            <person name="Nykrynova M."/>
            <person name="Rychlik I."/>
        </authorList>
    </citation>
    <scope>NUCLEOTIDE SEQUENCE [LARGE SCALE GENOMIC DNA]</scope>
    <source>
        <strain evidence="2 3">ET39</strain>
    </source>
</reference>
<evidence type="ECO:0000313" key="2">
    <source>
        <dbReference type="EMBL" id="MDM8156485.1"/>
    </source>
</evidence>
<feature type="domain" description="PRC-barrel" evidence="1">
    <location>
        <begin position="2"/>
        <end position="77"/>
    </location>
</feature>
<organism evidence="2 3">
    <name type="scientific">Amedibacillus dolichus</name>
    <dbReference type="NCBI Taxonomy" id="31971"/>
    <lineage>
        <taxon>Bacteria</taxon>
        <taxon>Bacillati</taxon>
        <taxon>Bacillota</taxon>
        <taxon>Erysipelotrichia</taxon>
        <taxon>Erysipelotrichales</taxon>
        <taxon>Erysipelotrichaceae</taxon>
        <taxon>Amedibacillus</taxon>
    </lineage>
</organism>
<evidence type="ECO:0000259" key="1">
    <source>
        <dbReference type="Pfam" id="PF05239"/>
    </source>
</evidence>
<gene>
    <name evidence="2" type="ORF">QUV96_02390</name>
</gene>
<protein>
    <submittedName>
        <fullName evidence="2">PRC-barrel domain-containing protein</fullName>
    </submittedName>
</protein>
<reference evidence="2 3" key="2">
    <citation type="submission" date="2023-06" db="EMBL/GenBank/DDBJ databases">
        <title>Identification and characterization of horizontal gene transfer across gut microbiota members of farm animals based on homology search.</title>
        <authorList>
            <person name="Schwarzerova J."/>
            <person name="Nykrynova M."/>
            <person name="Jureckova K."/>
            <person name="Cejkova D."/>
            <person name="Rychlik I."/>
        </authorList>
    </citation>
    <scope>NUCLEOTIDE SEQUENCE [LARGE SCALE GENOMIC DNA]</scope>
    <source>
        <strain evidence="2 3">ET39</strain>
    </source>
</reference>
<dbReference type="Proteomes" id="UP001529340">
    <property type="component" value="Unassembled WGS sequence"/>
</dbReference>
<evidence type="ECO:0000313" key="3">
    <source>
        <dbReference type="Proteomes" id="UP001529340"/>
    </source>
</evidence>
<sequence length="79" mass="9259">MRFSEFASKDVVSVDSGERLGQVNDIDFDEHYHIRLLYVSERASGLRRVLPWLFSCEERMVRVEEIVRVGKDVILVRTC</sequence>
<dbReference type="Pfam" id="PF05239">
    <property type="entry name" value="PRC"/>
    <property type="match status" value="1"/>
</dbReference>
<dbReference type="Gene3D" id="2.30.30.240">
    <property type="entry name" value="PRC-barrel domain"/>
    <property type="match status" value="1"/>
</dbReference>
<comment type="caution">
    <text evidence="2">The sequence shown here is derived from an EMBL/GenBank/DDBJ whole genome shotgun (WGS) entry which is preliminary data.</text>
</comment>
<name>A0ABT7UA20_9FIRM</name>